<comment type="subcellular location">
    <subcellularLocation>
        <location evidence="1 8">Cell outer membrane</location>
        <topology evidence="1 8">Multi-pass membrane protein</topology>
    </subcellularLocation>
</comment>
<keyword evidence="10" id="KW-0675">Receptor</keyword>
<dbReference type="NCBIfam" id="TIGR04056">
    <property type="entry name" value="OMP_RagA_SusC"/>
    <property type="match status" value="1"/>
</dbReference>
<evidence type="ECO:0000256" key="5">
    <source>
        <dbReference type="ARBA" id="ARBA00022729"/>
    </source>
</evidence>
<dbReference type="RefSeq" id="WP_209654575.1">
    <property type="nucleotide sequence ID" value="NZ_JAGJCB010000006.1"/>
</dbReference>
<dbReference type="PANTHER" id="PTHR30069">
    <property type="entry name" value="TONB-DEPENDENT OUTER MEMBRANE RECEPTOR"/>
    <property type="match status" value="1"/>
</dbReference>
<evidence type="ECO:0000259" key="9">
    <source>
        <dbReference type="Pfam" id="PF07715"/>
    </source>
</evidence>
<gene>
    <name evidence="10" type="ORF">J8H85_08545</name>
</gene>
<dbReference type="InterPro" id="IPR036942">
    <property type="entry name" value="Beta-barrel_TonB_sf"/>
</dbReference>
<keyword evidence="2 8" id="KW-0813">Transport</keyword>
<dbReference type="Gene3D" id="2.40.170.20">
    <property type="entry name" value="TonB-dependent receptor, beta-barrel domain"/>
    <property type="match status" value="1"/>
</dbReference>
<keyword evidence="11" id="KW-1185">Reference proteome</keyword>
<dbReference type="InterPro" id="IPR023996">
    <property type="entry name" value="TonB-dep_OMP_SusC/RagA"/>
</dbReference>
<dbReference type="SUPFAM" id="SSF56935">
    <property type="entry name" value="Porins"/>
    <property type="match status" value="1"/>
</dbReference>
<evidence type="ECO:0000313" key="10">
    <source>
        <dbReference type="EMBL" id="MBP0903877.1"/>
    </source>
</evidence>
<dbReference type="SUPFAM" id="SSF49464">
    <property type="entry name" value="Carboxypeptidase regulatory domain-like"/>
    <property type="match status" value="1"/>
</dbReference>
<evidence type="ECO:0000256" key="3">
    <source>
        <dbReference type="ARBA" id="ARBA00022452"/>
    </source>
</evidence>
<name>A0ABS4BTJ2_9FLAO</name>
<evidence type="ECO:0000256" key="7">
    <source>
        <dbReference type="ARBA" id="ARBA00023237"/>
    </source>
</evidence>
<dbReference type="PANTHER" id="PTHR30069:SF29">
    <property type="entry name" value="HEMOGLOBIN AND HEMOGLOBIN-HAPTOGLOBIN-BINDING PROTEIN 1-RELATED"/>
    <property type="match status" value="1"/>
</dbReference>
<comment type="caution">
    <text evidence="10">The sequence shown here is derived from an EMBL/GenBank/DDBJ whole genome shotgun (WGS) entry which is preliminary data.</text>
</comment>
<keyword evidence="3 8" id="KW-1134">Transmembrane beta strand</keyword>
<keyword evidence="4 8" id="KW-0812">Transmembrane</keyword>
<keyword evidence="6 8" id="KW-0472">Membrane</keyword>
<evidence type="ECO:0000256" key="1">
    <source>
        <dbReference type="ARBA" id="ARBA00004571"/>
    </source>
</evidence>
<keyword evidence="5" id="KW-0732">Signal</keyword>
<evidence type="ECO:0000256" key="6">
    <source>
        <dbReference type="ARBA" id="ARBA00023136"/>
    </source>
</evidence>
<proteinExistence type="inferred from homology"/>
<dbReference type="EMBL" id="JAGJCB010000006">
    <property type="protein sequence ID" value="MBP0903877.1"/>
    <property type="molecule type" value="Genomic_DNA"/>
</dbReference>
<dbReference type="Gene3D" id="2.60.40.1120">
    <property type="entry name" value="Carboxypeptidase-like, regulatory domain"/>
    <property type="match status" value="1"/>
</dbReference>
<dbReference type="Gene3D" id="2.170.130.10">
    <property type="entry name" value="TonB-dependent receptor, plug domain"/>
    <property type="match status" value="1"/>
</dbReference>
<dbReference type="InterPro" id="IPR039426">
    <property type="entry name" value="TonB-dep_rcpt-like"/>
</dbReference>
<evidence type="ECO:0000256" key="4">
    <source>
        <dbReference type="ARBA" id="ARBA00022692"/>
    </source>
</evidence>
<sequence>MMKQTHNQTRLKNFKSLFWMIGLFVCFITTNGYANATKDQNRTITGKVISADDNMGIPGVNVLVKGSNTGAVTDFDGNYSINVPTTNSVLVFSYIGFKSKEVTVGNNTTINVTLEADVAALDEVVVVGFGSRKKESLTGAIEQVTSEVFQDRAITNTALALQGQTPGLVVTRNSGRPGNDDIGLKIRGATSVNGGSPLIIIDGAPVFDDSEFYQMNPDDIESISILKDGSAAIYGSRAANGVILVTTKKGKGKLTVEYNGNTRFNTLGLRAPVISMQNYGKLWLEAVEQDGTNDYWGWKSTENAQRMANGEAGYYETNFWGTIYLAPSDRYLELYGPNTGTQQTLSLSGASESARYRASVGYANNQGALKTAYDGAKQYNIRLNTDFDVTEKFNVGVGITFQRGVTSSPSSQLQQRLVSNDPPLFPSKNPLGQWYANFGITGGGTNSIAGTTDGGRDETTEDLTKISLNGTYDIGYGFSITGNATYNQISSRNDKTLLTVPQYDWEGALAKNPINSRSSIEVENIRKSYQTYGGFLNYKTTINKHTIEGMVGLTAELNNYDRVWARRYDIPTGGPYDLNVATGLEDNEGNQYQEGLYSQLTRVNYGFDERYLLELVGRRDGSSRFDKGFKYSTFGSVSAGWNIHKETFLENFDQLSNLKLRASIGTTGNQAGIGRYDYVSTISQGTTAFGASPSLYPTANVSSITTNLRTWEEVELKNIGLDFGFLQNRLTGAIDLFEKNNRGMLIPVEYPQTLGGNAPTTNSGHLRTKGWEVALNWRDTKGDFSYNIGVNLSDNNNKLISMEGQTTGNYGLVQTRVGYPINSYFAYETDGLFQTQAEVDAYYDTYGGAGEIPTEGGTSGLRIGDTRKVDLDGNGYIDDVAPEGGDVKFVGDNQLHYVFGINLGAQYKGFDFTAFFQGALEQVVFRDGFQAYPFALVWTNQTDAYLGKTWTPENTGATYPRLTTNGTRSGWNWRYNDIIQQDNKYIRLKTIVLGYTLPESVTKKLSMDKIRVYFSGNDLFEFSSVKDGYDPESGSVPTSVAGPDPSTSNREIYPFQRTMAFGVNLTF</sequence>
<dbReference type="PROSITE" id="PS52016">
    <property type="entry name" value="TONB_DEPENDENT_REC_3"/>
    <property type="match status" value="1"/>
</dbReference>
<dbReference type="InterPro" id="IPR023997">
    <property type="entry name" value="TonB-dep_OMP_SusC/RagA_CS"/>
</dbReference>
<protein>
    <submittedName>
        <fullName evidence="10">TonB-dependent receptor</fullName>
    </submittedName>
</protein>
<dbReference type="Pfam" id="PF13715">
    <property type="entry name" value="CarbopepD_reg_2"/>
    <property type="match status" value="1"/>
</dbReference>
<evidence type="ECO:0000256" key="2">
    <source>
        <dbReference type="ARBA" id="ARBA00022448"/>
    </source>
</evidence>
<organism evidence="10 11">
    <name type="scientific">Mariniflexile gromovii</name>
    <dbReference type="NCBI Taxonomy" id="362523"/>
    <lineage>
        <taxon>Bacteria</taxon>
        <taxon>Pseudomonadati</taxon>
        <taxon>Bacteroidota</taxon>
        <taxon>Flavobacteriia</taxon>
        <taxon>Flavobacteriales</taxon>
        <taxon>Flavobacteriaceae</taxon>
        <taxon>Mariniflexile</taxon>
    </lineage>
</organism>
<dbReference type="Proteomes" id="UP000670776">
    <property type="component" value="Unassembled WGS sequence"/>
</dbReference>
<dbReference type="Pfam" id="PF07715">
    <property type="entry name" value="Plug"/>
    <property type="match status" value="1"/>
</dbReference>
<keyword evidence="7 8" id="KW-0998">Cell outer membrane</keyword>
<evidence type="ECO:0000313" key="11">
    <source>
        <dbReference type="Proteomes" id="UP000670776"/>
    </source>
</evidence>
<dbReference type="NCBIfam" id="TIGR04057">
    <property type="entry name" value="SusC_RagA_signa"/>
    <property type="match status" value="1"/>
</dbReference>
<comment type="similarity">
    <text evidence="8">Belongs to the TonB-dependent receptor family.</text>
</comment>
<dbReference type="InterPro" id="IPR037066">
    <property type="entry name" value="Plug_dom_sf"/>
</dbReference>
<reference evidence="10 11" key="1">
    <citation type="submission" date="2021-04" db="EMBL/GenBank/DDBJ databases">
        <title>Mariniflexile gromovii gen. nov., sp. nov., a gliding bacterium isolated from the sea urchin Strongylocentrotus intermedius.</title>
        <authorList>
            <person name="Ko S."/>
            <person name="Le V."/>
            <person name="Ahn C.-Y."/>
            <person name="Oh H.-M."/>
        </authorList>
    </citation>
    <scope>NUCLEOTIDE SEQUENCE [LARGE SCALE GENOMIC DNA]</scope>
    <source>
        <strain evidence="10 11">KCTC 12570</strain>
    </source>
</reference>
<dbReference type="InterPro" id="IPR008969">
    <property type="entry name" value="CarboxyPept-like_regulatory"/>
</dbReference>
<accession>A0ABS4BTJ2</accession>
<dbReference type="InterPro" id="IPR012910">
    <property type="entry name" value="Plug_dom"/>
</dbReference>
<evidence type="ECO:0000256" key="8">
    <source>
        <dbReference type="PROSITE-ProRule" id="PRU01360"/>
    </source>
</evidence>
<feature type="domain" description="TonB-dependent receptor plug" evidence="9">
    <location>
        <begin position="134"/>
        <end position="242"/>
    </location>
</feature>